<dbReference type="OrthoDB" id="10253869at2759"/>
<dbReference type="VEuPathDB" id="VectorBase:HLOH_049128"/>
<accession>A0A9J6FGV3</accession>
<comment type="subcellular location">
    <subcellularLocation>
        <location evidence="1">Peroxisome</location>
    </subcellularLocation>
</comment>
<evidence type="ECO:0000256" key="2">
    <source>
        <dbReference type="ARBA" id="ARBA00023140"/>
    </source>
</evidence>
<dbReference type="Pfam" id="PF00501">
    <property type="entry name" value="AMP-binding"/>
    <property type="match status" value="1"/>
</dbReference>
<dbReference type="Gene3D" id="3.40.50.12780">
    <property type="entry name" value="N-terminal domain of ligase-like"/>
    <property type="match status" value="1"/>
</dbReference>
<dbReference type="AlphaFoldDB" id="A0A9J6FGV3"/>
<dbReference type="PANTHER" id="PTHR24096">
    <property type="entry name" value="LONG-CHAIN-FATTY-ACID--COA LIGASE"/>
    <property type="match status" value="1"/>
</dbReference>
<dbReference type="OMA" id="TCLRKAW"/>
<feature type="domain" description="AMP-dependent synthetase/ligase" evidence="3">
    <location>
        <begin position="48"/>
        <end position="164"/>
    </location>
</feature>
<protein>
    <recommendedName>
        <fullName evidence="3">AMP-dependent synthetase/ligase domain-containing protein</fullName>
    </recommendedName>
</protein>
<dbReference type="Proteomes" id="UP000821853">
    <property type="component" value="Chromosome 1"/>
</dbReference>
<comment type="caution">
    <text evidence="4">The sequence shown here is derived from an EMBL/GenBank/DDBJ whole genome shotgun (WGS) entry which is preliminary data.</text>
</comment>
<keyword evidence="2" id="KW-0576">Peroxisome</keyword>
<name>A0A9J6FGV3_HAELO</name>
<evidence type="ECO:0000256" key="1">
    <source>
        <dbReference type="ARBA" id="ARBA00004275"/>
    </source>
</evidence>
<evidence type="ECO:0000259" key="3">
    <source>
        <dbReference type="Pfam" id="PF00501"/>
    </source>
</evidence>
<organism evidence="4 5">
    <name type="scientific">Haemaphysalis longicornis</name>
    <name type="common">Bush tick</name>
    <dbReference type="NCBI Taxonomy" id="44386"/>
    <lineage>
        <taxon>Eukaryota</taxon>
        <taxon>Metazoa</taxon>
        <taxon>Ecdysozoa</taxon>
        <taxon>Arthropoda</taxon>
        <taxon>Chelicerata</taxon>
        <taxon>Arachnida</taxon>
        <taxon>Acari</taxon>
        <taxon>Parasitiformes</taxon>
        <taxon>Ixodida</taxon>
        <taxon>Ixodoidea</taxon>
        <taxon>Ixodidae</taxon>
        <taxon>Haemaphysalinae</taxon>
        <taxon>Haemaphysalis</taxon>
    </lineage>
</organism>
<evidence type="ECO:0000313" key="4">
    <source>
        <dbReference type="EMBL" id="KAH9362282.1"/>
    </source>
</evidence>
<evidence type="ECO:0000313" key="5">
    <source>
        <dbReference type="Proteomes" id="UP000821853"/>
    </source>
</evidence>
<dbReference type="SUPFAM" id="SSF56801">
    <property type="entry name" value="Acetyl-CoA synthetase-like"/>
    <property type="match status" value="1"/>
</dbReference>
<keyword evidence="5" id="KW-1185">Reference proteome</keyword>
<reference evidence="4 5" key="1">
    <citation type="journal article" date="2020" name="Cell">
        <title>Large-Scale Comparative Analyses of Tick Genomes Elucidate Their Genetic Diversity and Vector Capacities.</title>
        <authorList>
            <consortium name="Tick Genome and Microbiome Consortium (TIGMIC)"/>
            <person name="Jia N."/>
            <person name="Wang J."/>
            <person name="Shi W."/>
            <person name="Du L."/>
            <person name="Sun Y."/>
            <person name="Zhan W."/>
            <person name="Jiang J.F."/>
            <person name="Wang Q."/>
            <person name="Zhang B."/>
            <person name="Ji P."/>
            <person name="Bell-Sakyi L."/>
            <person name="Cui X.M."/>
            <person name="Yuan T.T."/>
            <person name="Jiang B.G."/>
            <person name="Yang W.F."/>
            <person name="Lam T.T."/>
            <person name="Chang Q.C."/>
            <person name="Ding S.J."/>
            <person name="Wang X.J."/>
            <person name="Zhu J.G."/>
            <person name="Ruan X.D."/>
            <person name="Zhao L."/>
            <person name="Wei J.T."/>
            <person name="Ye R.Z."/>
            <person name="Que T.C."/>
            <person name="Du C.H."/>
            <person name="Zhou Y.H."/>
            <person name="Cheng J.X."/>
            <person name="Dai P.F."/>
            <person name="Guo W.B."/>
            <person name="Han X.H."/>
            <person name="Huang E.J."/>
            <person name="Li L.F."/>
            <person name="Wei W."/>
            <person name="Gao Y.C."/>
            <person name="Liu J.Z."/>
            <person name="Shao H.Z."/>
            <person name="Wang X."/>
            <person name="Wang C.C."/>
            <person name="Yang T.C."/>
            <person name="Huo Q.B."/>
            <person name="Li W."/>
            <person name="Chen H.Y."/>
            <person name="Chen S.E."/>
            <person name="Zhou L.G."/>
            <person name="Ni X.B."/>
            <person name="Tian J.H."/>
            <person name="Sheng Y."/>
            <person name="Liu T."/>
            <person name="Pan Y.S."/>
            <person name="Xia L.Y."/>
            <person name="Li J."/>
            <person name="Zhao F."/>
            <person name="Cao W.C."/>
        </authorList>
    </citation>
    <scope>NUCLEOTIDE SEQUENCE [LARGE SCALE GENOMIC DNA]</scope>
    <source>
        <strain evidence="4">HaeL-2018</strain>
    </source>
</reference>
<dbReference type="InterPro" id="IPR042099">
    <property type="entry name" value="ANL_N_sf"/>
</dbReference>
<gene>
    <name evidence="4" type="ORF">HPB48_002260</name>
</gene>
<proteinExistence type="predicted"/>
<sequence>MADTQSSGQGHHPQRPFYSQGAVIEDGVVRSCMPELPIPDIDFATCLRKAWQKFRERTALIENATGERCSYEQLEEQCSRVAAGLRGLGFGPGDMAGFHCGSSLDAIIAFYGVVLAGGCIVLAKPNLSQRELCHQFGDAKPVLVFSDQAIVEKVAAAQQKVPSIKVL</sequence>
<dbReference type="EMBL" id="JABSTR010000001">
    <property type="protein sequence ID" value="KAH9362282.1"/>
    <property type="molecule type" value="Genomic_DNA"/>
</dbReference>
<dbReference type="InterPro" id="IPR000873">
    <property type="entry name" value="AMP-dep_synth/lig_dom"/>
</dbReference>
<dbReference type="GO" id="GO:0005777">
    <property type="term" value="C:peroxisome"/>
    <property type="evidence" value="ECO:0007669"/>
    <property type="project" value="UniProtKB-SubCell"/>
</dbReference>